<comment type="caution">
    <text evidence="1">The sequence shown here is derived from an EMBL/GenBank/DDBJ whole genome shotgun (WGS) entry which is preliminary data.</text>
</comment>
<organism evidence="1 2">
    <name type="scientific">Melastoma candidum</name>
    <dbReference type="NCBI Taxonomy" id="119954"/>
    <lineage>
        <taxon>Eukaryota</taxon>
        <taxon>Viridiplantae</taxon>
        <taxon>Streptophyta</taxon>
        <taxon>Embryophyta</taxon>
        <taxon>Tracheophyta</taxon>
        <taxon>Spermatophyta</taxon>
        <taxon>Magnoliopsida</taxon>
        <taxon>eudicotyledons</taxon>
        <taxon>Gunneridae</taxon>
        <taxon>Pentapetalae</taxon>
        <taxon>rosids</taxon>
        <taxon>malvids</taxon>
        <taxon>Myrtales</taxon>
        <taxon>Melastomataceae</taxon>
        <taxon>Melastomatoideae</taxon>
        <taxon>Melastomateae</taxon>
        <taxon>Melastoma</taxon>
    </lineage>
</organism>
<reference evidence="2" key="1">
    <citation type="journal article" date="2023" name="Front. Plant Sci.">
        <title>Chromosomal-level genome assembly of Melastoma candidum provides insights into trichome evolution.</title>
        <authorList>
            <person name="Zhong Y."/>
            <person name="Wu W."/>
            <person name="Sun C."/>
            <person name="Zou P."/>
            <person name="Liu Y."/>
            <person name="Dai S."/>
            <person name="Zhou R."/>
        </authorList>
    </citation>
    <scope>NUCLEOTIDE SEQUENCE [LARGE SCALE GENOMIC DNA]</scope>
</reference>
<name>A0ACB9RIG0_9MYRT</name>
<keyword evidence="2" id="KW-1185">Reference proteome</keyword>
<evidence type="ECO:0000313" key="2">
    <source>
        <dbReference type="Proteomes" id="UP001057402"/>
    </source>
</evidence>
<protein>
    <submittedName>
        <fullName evidence="1">Uncharacterized protein</fullName>
    </submittedName>
</protein>
<dbReference type="EMBL" id="CM042883">
    <property type="protein sequence ID" value="KAI4375727.1"/>
    <property type="molecule type" value="Genomic_DNA"/>
</dbReference>
<proteinExistence type="predicted"/>
<sequence length="154" mass="16765">MKRTPFTLADLGSTPRNGIDSGLEHRPMMRPGGLRDHVSGNDKETRWTNEKHDAYLDSMERSFVQQLQGSRSRIRPSCGGYVSITGAGGACRHPSPNQAIHSKGGEMKPESIEVTRSARADKGRHSGIPSSLQHSPKSSNDDGNDVSEHSGQNF</sequence>
<accession>A0ACB9RIG0</accession>
<gene>
    <name evidence="1" type="ORF">MLD38_013559</name>
</gene>
<evidence type="ECO:0000313" key="1">
    <source>
        <dbReference type="EMBL" id="KAI4375727.1"/>
    </source>
</evidence>
<dbReference type="Proteomes" id="UP001057402">
    <property type="component" value="Chromosome 4"/>
</dbReference>